<protein>
    <submittedName>
        <fullName evidence="1">Uncharacterized protein</fullName>
    </submittedName>
</protein>
<proteinExistence type="predicted"/>
<feature type="non-terminal residue" evidence="1">
    <location>
        <position position="1"/>
    </location>
</feature>
<gene>
    <name evidence="1" type="ORF">VCHENC02_0404B</name>
</gene>
<reference evidence="1 2" key="1">
    <citation type="submission" date="2012-10" db="EMBL/GenBank/DDBJ databases">
        <title>Genome sequence of Vibrio Cholerae HENC-02.</title>
        <authorList>
            <person name="Eppinger M."/>
            <person name="Hasan N.A."/>
            <person name="Sengamalay N."/>
            <person name="Hine E."/>
            <person name="Su Q."/>
            <person name="Daugherty S.C."/>
            <person name="Young S."/>
            <person name="Sadzewicz L."/>
            <person name="Tallon L."/>
            <person name="Cebula T.A."/>
            <person name="Ravel J."/>
            <person name="Colwell R.R."/>
        </authorList>
    </citation>
    <scope>NUCLEOTIDE SEQUENCE [LARGE SCALE GENOMIC DNA]</scope>
    <source>
        <strain evidence="1 2">HENC-02</strain>
    </source>
</reference>
<dbReference type="Proteomes" id="UP000008367">
    <property type="component" value="Unassembled WGS sequence"/>
</dbReference>
<evidence type="ECO:0000313" key="1">
    <source>
        <dbReference type="EMBL" id="EKM24774.1"/>
    </source>
</evidence>
<evidence type="ECO:0000313" key="2">
    <source>
        <dbReference type="Proteomes" id="UP000008367"/>
    </source>
</evidence>
<comment type="caution">
    <text evidence="1">The sequence shown here is derived from an EMBL/GenBank/DDBJ whole genome shotgun (WGS) entry which is preliminary data.</text>
</comment>
<name>A0A454CMH8_VIBHA</name>
<organism evidence="1 2">
    <name type="scientific">Vibrio harveyi</name>
    <name type="common">Beneckea harveyi</name>
    <dbReference type="NCBI Taxonomy" id="669"/>
    <lineage>
        <taxon>Bacteria</taxon>
        <taxon>Pseudomonadati</taxon>
        <taxon>Pseudomonadota</taxon>
        <taxon>Gammaproteobacteria</taxon>
        <taxon>Vibrionales</taxon>
        <taxon>Vibrionaceae</taxon>
        <taxon>Vibrio</taxon>
    </lineage>
</organism>
<sequence>SPFKQKFP</sequence>
<accession>A0A454CMH8</accession>
<dbReference type="EMBL" id="AJSR01002880">
    <property type="protein sequence ID" value="EKM24774.1"/>
    <property type="molecule type" value="Genomic_DNA"/>
</dbReference>